<comment type="caution">
    <text evidence="3">The sequence shown here is derived from an EMBL/GenBank/DDBJ whole genome shotgun (WGS) entry which is preliminary data.</text>
</comment>
<dbReference type="EMBL" id="PQWO01000004">
    <property type="protein sequence ID" value="PZD73913.1"/>
    <property type="molecule type" value="Genomic_DNA"/>
</dbReference>
<sequence length="210" mass="22621">MFLTRWLKRLAPLLVCLVLLVTACSTSAPDKYEQVQKDTTGFGKPAAVAKQAEKGGTFNQFFPKDEGDYKVVPSQEKKGFAQYKLNQDGTTLAMLTINDTASLPAAAAKYDSATETIAGYPSVKQGTTALALLVNGRYQVKVLSRDQSFTEADRSTWLQKFDLKGLAKLEGVSGPQAKKAPKSLTTQQPKTAPSLPNAAPNRNLVPQPAA</sequence>
<feature type="region of interest" description="Disordered" evidence="1">
    <location>
        <begin position="172"/>
        <end position="210"/>
    </location>
</feature>
<proteinExistence type="predicted"/>
<name>A0A2W1JKG2_9CYAN</name>
<keyword evidence="2" id="KW-0732">Signal</keyword>
<dbReference type="PROSITE" id="PS51257">
    <property type="entry name" value="PROKAR_LIPOPROTEIN"/>
    <property type="match status" value="1"/>
</dbReference>
<keyword evidence="4" id="KW-1185">Reference proteome</keyword>
<evidence type="ECO:0000256" key="2">
    <source>
        <dbReference type="SAM" id="SignalP"/>
    </source>
</evidence>
<protein>
    <recommendedName>
        <fullName evidence="5">Lipoprotein</fullName>
    </recommendedName>
</protein>
<dbReference type="RefSeq" id="WP_110985611.1">
    <property type="nucleotide sequence ID" value="NZ_CAWNWM010000004.1"/>
</dbReference>
<dbReference type="AlphaFoldDB" id="A0A2W1JKG2"/>
<gene>
    <name evidence="3" type="ORF">C1752_01641</name>
</gene>
<feature type="chain" id="PRO_5015877544" description="Lipoprotein" evidence="2">
    <location>
        <begin position="29"/>
        <end position="210"/>
    </location>
</feature>
<accession>A0A2W1JKG2</accession>
<feature type="signal peptide" evidence="2">
    <location>
        <begin position="1"/>
        <end position="28"/>
    </location>
</feature>
<reference evidence="3 4" key="1">
    <citation type="journal article" date="2018" name="Sci. Rep.">
        <title>A novel species of the marine cyanobacterium Acaryochloris with a unique pigment content and lifestyle.</title>
        <authorList>
            <person name="Partensky F."/>
            <person name="Six C."/>
            <person name="Ratin M."/>
            <person name="Garczarek L."/>
            <person name="Vaulot D."/>
            <person name="Probert I."/>
            <person name="Calteau A."/>
            <person name="Gourvil P."/>
            <person name="Marie D."/>
            <person name="Grebert T."/>
            <person name="Bouchier C."/>
            <person name="Le Panse S."/>
            <person name="Gachenot M."/>
            <person name="Rodriguez F."/>
            <person name="Garrido J.L."/>
        </authorList>
    </citation>
    <scope>NUCLEOTIDE SEQUENCE [LARGE SCALE GENOMIC DNA]</scope>
    <source>
        <strain evidence="3 4">RCC1774</strain>
    </source>
</reference>
<dbReference type="OrthoDB" id="5517735at2"/>
<dbReference type="Proteomes" id="UP000248857">
    <property type="component" value="Unassembled WGS sequence"/>
</dbReference>
<evidence type="ECO:0000313" key="3">
    <source>
        <dbReference type="EMBL" id="PZD73913.1"/>
    </source>
</evidence>
<evidence type="ECO:0000313" key="4">
    <source>
        <dbReference type="Proteomes" id="UP000248857"/>
    </source>
</evidence>
<evidence type="ECO:0000256" key="1">
    <source>
        <dbReference type="SAM" id="MobiDB-lite"/>
    </source>
</evidence>
<organism evidence="3 4">
    <name type="scientific">Acaryochloris thomasi RCC1774</name>
    <dbReference type="NCBI Taxonomy" id="1764569"/>
    <lineage>
        <taxon>Bacteria</taxon>
        <taxon>Bacillati</taxon>
        <taxon>Cyanobacteriota</taxon>
        <taxon>Cyanophyceae</taxon>
        <taxon>Acaryochloridales</taxon>
        <taxon>Acaryochloridaceae</taxon>
        <taxon>Acaryochloris</taxon>
        <taxon>Acaryochloris thomasi</taxon>
    </lineage>
</organism>
<evidence type="ECO:0008006" key="5">
    <source>
        <dbReference type="Google" id="ProtNLM"/>
    </source>
</evidence>